<dbReference type="AlphaFoldDB" id="A0A0N8GLH5"/>
<dbReference type="RefSeq" id="WP_062421442.1">
    <property type="nucleotide sequence ID" value="NZ_BBYA01000008.1"/>
</dbReference>
<evidence type="ECO:0000313" key="1">
    <source>
        <dbReference type="EMBL" id="KPL72514.1"/>
    </source>
</evidence>
<dbReference type="OrthoDB" id="5243635at2"/>
<dbReference type="EMBL" id="LGCK01000007">
    <property type="protein sequence ID" value="KPL72514.1"/>
    <property type="molecule type" value="Genomic_DNA"/>
</dbReference>
<sequence>MYENPKNRENKYNRSAISNLYLTGWNTAYRRIVPEIFLDTLKNFKSLEYCNTPNCSTFIIVDGSQYIGTATAGKAQDKKGILLVK</sequence>
<name>A0A0N8GLH5_9CHLR</name>
<accession>A0A0N8GLH5</accession>
<gene>
    <name evidence="1" type="ORF">ADM99_05140</name>
</gene>
<protein>
    <submittedName>
        <fullName evidence="1">Uncharacterized protein</fullName>
    </submittedName>
</protein>
<dbReference type="Proteomes" id="UP000050430">
    <property type="component" value="Unassembled WGS sequence"/>
</dbReference>
<keyword evidence="2" id="KW-1185">Reference proteome</keyword>
<organism evidence="1 2">
    <name type="scientific">Leptolinea tardivitalis</name>
    <dbReference type="NCBI Taxonomy" id="229920"/>
    <lineage>
        <taxon>Bacteria</taxon>
        <taxon>Bacillati</taxon>
        <taxon>Chloroflexota</taxon>
        <taxon>Anaerolineae</taxon>
        <taxon>Anaerolineales</taxon>
        <taxon>Anaerolineaceae</taxon>
        <taxon>Leptolinea</taxon>
    </lineage>
</organism>
<comment type="caution">
    <text evidence="1">The sequence shown here is derived from an EMBL/GenBank/DDBJ whole genome shotgun (WGS) entry which is preliminary data.</text>
</comment>
<reference evidence="1 2" key="1">
    <citation type="submission" date="2015-07" db="EMBL/GenBank/DDBJ databases">
        <title>Genome sequence of Leptolinea tardivitalis DSM 16556.</title>
        <authorList>
            <person name="Hemp J."/>
            <person name="Ward L.M."/>
            <person name="Pace L.A."/>
            <person name="Fischer W.W."/>
        </authorList>
    </citation>
    <scope>NUCLEOTIDE SEQUENCE [LARGE SCALE GENOMIC DNA]</scope>
    <source>
        <strain evidence="1 2">YMTK-2</strain>
    </source>
</reference>
<proteinExistence type="predicted"/>
<evidence type="ECO:0000313" key="2">
    <source>
        <dbReference type="Proteomes" id="UP000050430"/>
    </source>
</evidence>